<gene>
    <name evidence="1" type="ORF">K469DRAFT_772012</name>
</gene>
<keyword evidence="2" id="KW-1185">Reference proteome</keyword>
<accession>A0A6A6E8J0</accession>
<protein>
    <submittedName>
        <fullName evidence="1">Uncharacterized protein</fullName>
    </submittedName>
</protein>
<dbReference type="EMBL" id="ML994627">
    <property type="protein sequence ID" value="KAF2187443.1"/>
    <property type="molecule type" value="Genomic_DNA"/>
</dbReference>
<sequence>MKTRQLSAGVHKARVTSNNKLYVYKEVDRPHYIPRDSQVLYHKLQNLQLFHGIKLIAGDSYQTTKAIKVKALTVLRGILLKYHLKGILKDALDHHFLKKLRCGENGHFRSPIRLLTSISMA</sequence>
<proteinExistence type="predicted"/>
<organism evidence="1 2">
    <name type="scientific">Zopfia rhizophila CBS 207.26</name>
    <dbReference type="NCBI Taxonomy" id="1314779"/>
    <lineage>
        <taxon>Eukaryota</taxon>
        <taxon>Fungi</taxon>
        <taxon>Dikarya</taxon>
        <taxon>Ascomycota</taxon>
        <taxon>Pezizomycotina</taxon>
        <taxon>Dothideomycetes</taxon>
        <taxon>Dothideomycetes incertae sedis</taxon>
        <taxon>Zopfiaceae</taxon>
        <taxon>Zopfia</taxon>
    </lineage>
</organism>
<dbReference type="OrthoDB" id="4062651at2759"/>
<dbReference type="AlphaFoldDB" id="A0A6A6E8J0"/>
<evidence type="ECO:0000313" key="2">
    <source>
        <dbReference type="Proteomes" id="UP000800200"/>
    </source>
</evidence>
<reference evidence="1" key="1">
    <citation type="journal article" date="2020" name="Stud. Mycol.">
        <title>101 Dothideomycetes genomes: a test case for predicting lifestyles and emergence of pathogens.</title>
        <authorList>
            <person name="Haridas S."/>
            <person name="Albert R."/>
            <person name="Binder M."/>
            <person name="Bloem J."/>
            <person name="Labutti K."/>
            <person name="Salamov A."/>
            <person name="Andreopoulos B."/>
            <person name="Baker S."/>
            <person name="Barry K."/>
            <person name="Bills G."/>
            <person name="Bluhm B."/>
            <person name="Cannon C."/>
            <person name="Castanera R."/>
            <person name="Culley D."/>
            <person name="Daum C."/>
            <person name="Ezra D."/>
            <person name="Gonzalez J."/>
            <person name="Henrissat B."/>
            <person name="Kuo A."/>
            <person name="Liang C."/>
            <person name="Lipzen A."/>
            <person name="Lutzoni F."/>
            <person name="Magnuson J."/>
            <person name="Mondo S."/>
            <person name="Nolan M."/>
            <person name="Ohm R."/>
            <person name="Pangilinan J."/>
            <person name="Park H.-J."/>
            <person name="Ramirez L."/>
            <person name="Alfaro M."/>
            <person name="Sun H."/>
            <person name="Tritt A."/>
            <person name="Yoshinaga Y."/>
            <person name="Zwiers L.-H."/>
            <person name="Turgeon B."/>
            <person name="Goodwin S."/>
            <person name="Spatafora J."/>
            <person name="Crous P."/>
            <person name="Grigoriev I."/>
        </authorList>
    </citation>
    <scope>NUCLEOTIDE SEQUENCE</scope>
    <source>
        <strain evidence="1">CBS 207.26</strain>
    </source>
</reference>
<name>A0A6A6E8J0_9PEZI</name>
<dbReference type="Proteomes" id="UP000800200">
    <property type="component" value="Unassembled WGS sequence"/>
</dbReference>
<evidence type="ECO:0000313" key="1">
    <source>
        <dbReference type="EMBL" id="KAF2187443.1"/>
    </source>
</evidence>